<protein>
    <submittedName>
        <fullName evidence="1">Uncharacterized protein</fullName>
    </submittedName>
</protein>
<keyword evidence="2" id="KW-1185">Reference proteome</keyword>
<name>A0A7W4YY43_9HYPH</name>
<organism evidence="1 2">
    <name type="scientific">Microvirga lupini</name>
    <dbReference type="NCBI Taxonomy" id="420324"/>
    <lineage>
        <taxon>Bacteria</taxon>
        <taxon>Pseudomonadati</taxon>
        <taxon>Pseudomonadota</taxon>
        <taxon>Alphaproteobacteria</taxon>
        <taxon>Hyphomicrobiales</taxon>
        <taxon>Methylobacteriaceae</taxon>
        <taxon>Microvirga</taxon>
    </lineage>
</organism>
<accession>A0A7W4YY43</accession>
<proteinExistence type="predicted"/>
<dbReference type="RefSeq" id="WP_183451274.1">
    <property type="nucleotide sequence ID" value="NZ_JACHWB010000003.1"/>
</dbReference>
<dbReference type="AlphaFoldDB" id="A0A7W4YY43"/>
<comment type="caution">
    <text evidence="1">The sequence shown here is derived from an EMBL/GenBank/DDBJ whole genome shotgun (WGS) entry which is preliminary data.</text>
</comment>
<dbReference type="Proteomes" id="UP000532010">
    <property type="component" value="Unassembled WGS sequence"/>
</dbReference>
<evidence type="ECO:0000313" key="1">
    <source>
        <dbReference type="EMBL" id="MBB3019864.1"/>
    </source>
</evidence>
<reference evidence="1 2" key="1">
    <citation type="submission" date="2020-08" db="EMBL/GenBank/DDBJ databases">
        <title>The Agave Microbiome: Exploring the role of microbial communities in plant adaptations to desert environments.</title>
        <authorList>
            <person name="Partida-Martinez L.P."/>
        </authorList>
    </citation>
    <scope>NUCLEOTIDE SEQUENCE [LARGE SCALE GENOMIC DNA]</scope>
    <source>
        <strain evidence="1 2">AT3.9</strain>
    </source>
</reference>
<sequence>MSRVRTILSRMPDADDALRRLADVIQVPSTCRRRRCRNDERCQGGYGPPCYFEDRKRFADAVLEDMHLHRDHWTAQRASFEAVLRRH</sequence>
<evidence type="ECO:0000313" key="2">
    <source>
        <dbReference type="Proteomes" id="UP000532010"/>
    </source>
</evidence>
<gene>
    <name evidence="1" type="ORF">FHR70_002929</name>
</gene>
<dbReference type="EMBL" id="JACHWB010000003">
    <property type="protein sequence ID" value="MBB3019864.1"/>
    <property type="molecule type" value="Genomic_DNA"/>
</dbReference>